<feature type="compositionally biased region" description="Basic and acidic residues" evidence="1">
    <location>
        <begin position="46"/>
        <end position="55"/>
    </location>
</feature>
<feature type="compositionally biased region" description="Polar residues" evidence="1">
    <location>
        <begin position="633"/>
        <end position="650"/>
    </location>
</feature>
<feature type="region of interest" description="Disordered" evidence="1">
    <location>
        <begin position="222"/>
        <end position="263"/>
    </location>
</feature>
<dbReference type="AlphaFoldDB" id="A0A1X7VD87"/>
<dbReference type="Pfam" id="PF14977">
    <property type="entry name" value="FAM194"/>
    <property type="match status" value="1"/>
</dbReference>
<feature type="region of interest" description="Disordered" evidence="1">
    <location>
        <begin position="792"/>
        <end position="812"/>
    </location>
</feature>
<feature type="compositionally biased region" description="Low complexity" evidence="1">
    <location>
        <begin position="792"/>
        <end position="804"/>
    </location>
</feature>
<feature type="compositionally biased region" description="Acidic residues" evidence="1">
    <location>
        <begin position="107"/>
        <end position="119"/>
    </location>
</feature>
<protein>
    <recommendedName>
        <fullName evidence="2">FAM194 C-terminal domain-containing protein</fullName>
    </recommendedName>
</protein>
<name>A0A1X7VD87_AMPQE</name>
<reference evidence="3" key="1">
    <citation type="submission" date="2017-05" db="UniProtKB">
        <authorList>
            <consortium name="EnsemblMetazoa"/>
        </authorList>
    </citation>
    <scope>IDENTIFICATION</scope>
</reference>
<dbReference type="InParanoid" id="A0A1X7VD87"/>
<evidence type="ECO:0000259" key="2">
    <source>
        <dbReference type="Pfam" id="PF14977"/>
    </source>
</evidence>
<dbReference type="STRING" id="400682.A0A1X7VD87"/>
<dbReference type="PANTHER" id="PTHR23093:SF16">
    <property type="entry name" value="FAM194 C-TERMINAL DOMAIN-CONTAINING PROTEIN"/>
    <property type="match status" value="1"/>
</dbReference>
<feature type="domain" description="FAM194 C-terminal" evidence="2">
    <location>
        <begin position="455"/>
        <end position="610"/>
    </location>
</feature>
<organism evidence="3">
    <name type="scientific">Amphimedon queenslandica</name>
    <name type="common">Sponge</name>
    <dbReference type="NCBI Taxonomy" id="400682"/>
    <lineage>
        <taxon>Eukaryota</taxon>
        <taxon>Metazoa</taxon>
        <taxon>Porifera</taxon>
        <taxon>Demospongiae</taxon>
        <taxon>Heteroscleromorpha</taxon>
        <taxon>Haplosclerida</taxon>
        <taxon>Niphatidae</taxon>
        <taxon>Amphimedon</taxon>
    </lineage>
</organism>
<proteinExistence type="predicted"/>
<feature type="compositionally biased region" description="Basic and acidic residues" evidence="1">
    <location>
        <begin position="237"/>
        <end position="255"/>
    </location>
</feature>
<feature type="region of interest" description="Disordered" evidence="1">
    <location>
        <begin position="40"/>
        <end position="120"/>
    </location>
</feature>
<dbReference type="PANTHER" id="PTHR23093">
    <property type="entry name" value="SIMILAR TO CHROMOSOME 3 OPEN READING FRAME 20"/>
    <property type="match status" value="1"/>
</dbReference>
<dbReference type="InterPro" id="IPR029281">
    <property type="entry name" value="FAM194_C"/>
</dbReference>
<feature type="compositionally biased region" description="Polar residues" evidence="1">
    <location>
        <begin position="82"/>
        <end position="92"/>
    </location>
</feature>
<feature type="region of interest" description="Disordered" evidence="1">
    <location>
        <begin position="633"/>
        <end position="686"/>
    </location>
</feature>
<sequence>MSHQPKQSYFFSQRRRVLVRRTRKHLDSLSVFGDKKEPVLSFRPKAIKEGDEGKQKSYPKRPASAVSRHSVQLPPVDATGPHLTTNNNTATQDQRKRRRSQVIKEEEKEEQEQQEEEELEVIRSNQPRYKFDELKIISAGILSNLTQRFKAIPEEINVPVSIAQLVTFTFYQLVIDTIVDKREWQTDAYLDYKPKEEKESSTKDIRLAKGIAKMSQGDIERPLTAKSTASGVSIKSDVSRDSSHEAAAEYDKLPPELRGPAHGPQILRYRRESQAPSRKILGPKTRLEKFQSMKKKAEKEKMLKKGKSRANLGLKELEKNEEKEIDISSIQSSLIKFSLGSKLCADQGWIVHPSQSQDPEGYTLNQWATAKLKEAMRQREEAKLTAKLRGEDGPLLVSYYSDSHSRSFRGPRHHHRTTSLPLPSVLSKLPPSLLGSAVSSETHPSPVFMSSDAPLALLQLPDGSGLCNYYSGNIAVSMSRKGDGSRGLYTLVFDNNDSHNLLAYFMPDGRAACYYRNGLIYMLTDAKGGKLLDEDGHLIRDWEWPVLPQRMSQSILLQLNTHIAVQITGRTQMTLKFSCHGQMLRFPVGLIPEALDQETRNESFWMKKSHIISDTLQTSLTFQSQAAKSASLSDTESIPVTLPMTASSAKPRSRGLATQESRRSLGGASKKGEELMESHSQSEWDRIGSGKELEDYRTKVSTIVNDWLGHYRQLLGIKARNNSINGLQSLSGSTHQLWSSLNLRSHPGSRPQTRLSTRRSTHHLLNLQSSSLTLLPCSSSLPLHVIESRSATPAPAPLSQSPAPVVGTSPTPNLPMSPFNDLIIERPKSQDQVQPFKVGRAKPKPRPPHSNKCGCPVALHEMIVRKLTEPPQCKCDRRRLPLIRDVEFDVFMSSHVPDEQIIVVVITHSKRSVICEPLLESINYTCNRNRSSPCHQSSGDLFRIFKYDLSKSIDDLNITGEGLLAKRHGIKVGMFLIYMGQQLLGGYTGFNGYGTTKRDFIKQIRESAEAGKRGHFLPVDFKFTDASIGSKIHSQSLWAYPVAGKEEEAYCLLQVFLMNLCPSLQALARLPPVHLYKDFHKKVLTQSNDDSLSSSKKLNGMTYFCKYLIL</sequence>
<evidence type="ECO:0000256" key="1">
    <source>
        <dbReference type="SAM" id="MobiDB-lite"/>
    </source>
</evidence>
<dbReference type="OrthoDB" id="6351677at2759"/>
<accession>A0A1X7VD87</accession>
<dbReference type="EnsemblMetazoa" id="Aqu2.1.37482_001">
    <property type="protein sequence ID" value="Aqu2.1.37482_001"/>
    <property type="gene ID" value="Aqu2.1.37482"/>
</dbReference>
<feature type="compositionally biased region" description="Basic and acidic residues" evidence="1">
    <location>
        <begin position="670"/>
        <end position="686"/>
    </location>
</feature>
<evidence type="ECO:0000313" key="3">
    <source>
        <dbReference type="EnsemblMetazoa" id="Aqu2.1.37482_001"/>
    </source>
</evidence>